<organism evidence="2 3">
    <name type="scientific">Talaromyces islandicus</name>
    <name type="common">Penicillium islandicum</name>
    <dbReference type="NCBI Taxonomy" id="28573"/>
    <lineage>
        <taxon>Eukaryota</taxon>
        <taxon>Fungi</taxon>
        <taxon>Dikarya</taxon>
        <taxon>Ascomycota</taxon>
        <taxon>Pezizomycotina</taxon>
        <taxon>Eurotiomycetes</taxon>
        <taxon>Eurotiomycetidae</taxon>
        <taxon>Eurotiales</taxon>
        <taxon>Trichocomaceae</taxon>
        <taxon>Talaromyces</taxon>
        <taxon>Talaromyces sect. Islandici</taxon>
    </lineage>
</organism>
<dbReference type="EMBL" id="CVMT01000010">
    <property type="protein sequence ID" value="CRG91574.1"/>
    <property type="molecule type" value="Genomic_DNA"/>
</dbReference>
<feature type="compositionally biased region" description="Basic and acidic residues" evidence="1">
    <location>
        <begin position="302"/>
        <end position="319"/>
    </location>
</feature>
<protein>
    <recommendedName>
        <fullName evidence="4">Neuroguidin</fullName>
    </recommendedName>
</protein>
<feature type="compositionally biased region" description="Basic and acidic residues" evidence="1">
    <location>
        <begin position="282"/>
        <end position="295"/>
    </location>
</feature>
<dbReference type="AlphaFoldDB" id="A0A0U1M7G5"/>
<feature type="region of interest" description="Disordered" evidence="1">
    <location>
        <begin position="126"/>
        <end position="391"/>
    </location>
</feature>
<keyword evidence="3" id="KW-1185">Reference proteome</keyword>
<dbReference type="GO" id="GO:0032040">
    <property type="term" value="C:small-subunit processome"/>
    <property type="evidence" value="ECO:0007669"/>
    <property type="project" value="TreeGrafter"/>
</dbReference>
<dbReference type="InterPro" id="IPR007146">
    <property type="entry name" value="Sas10/Utp3/C1D"/>
</dbReference>
<feature type="compositionally biased region" description="Basic and acidic residues" evidence="1">
    <location>
        <begin position="327"/>
        <end position="340"/>
    </location>
</feature>
<reference evidence="2 3" key="1">
    <citation type="submission" date="2015-04" db="EMBL/GenBank/DDBJ databases">
        <authorList>
            <person name="Syromyatnikov M.Y."/>
            <person name="Popov V.N."/>
        </authorList>
    </citation>
    <scope>NUCLEOTIDE SEQUENCE [LARGE SCALE GENOMIC DNA]</scope>
    <source>
        <strain evidence="2">WF-38-12</strain>
    </source>
</reference>
<feature type="compositionally biased region" description="Basic and acidic residues" evidence="1">
    <location>
        <begin position="353"/>
        <end position="369"/>
    </location>
</feature>
<evidence type="ECO:0000313" key="3">
    <source>
        <dbReference type="Proteomes" id="UP000054383"/>
    </source>
</evidence>
<evidence type="ECO:0000313" key="2">
    <source>
        <dbReference type="EMBL" id="CRG91574.1"/>
    </source>
</evidence>
<evidence type="ECO:0000256" key="1">
    <source>
        <dbReference type="SAM" id="MobiDB-lite"/>
    </source>
</evidence>
<dbReference type="Pfam" id="PF04000">
    <property type="entry name" value="Sas10_Utp3"/>
    <property type="match status" value="1"/>
</dbReference>
<dbReference type="OrthoDB" id="203440at2759"/>
<name>A0A0U1M7G5_TALIS</name>
<evidence type="ECO:0008006" key="4">
    <source>
        <dbReference type="Google" id="ProtNLM"/>
    </source>
</evidence>
<sequence length="391" mass="43639">MATITTGSTTEAKVADLSSVLETLTTCLTSASTSLPSSGENDGPSIVPPTDGISLLDVKSEILLSYMQNLVFLILDQLHRVRKRDQGKVSSEEIVKKLIELRVYLDRGVRPLEGRLKYQIDKVVKAADDAERTSRPQSKSAVKKRGKSADVDTSEEEESSEGSESDGSQSDDDEEEEEIDEMAYRPNISAFSKSIQKPERDSKAQAKDKKEQPSDGIYRPPRIKPTALPTTESRERNRDRDRRSKKSSVIDEFVSTEMSSAPMAEPSIGSTIQRGGRQVMSKQDRERETERRTYEESNFVRLPKESKKERSKRQAREGPRAGGFGGEEFRLLGEGADRIGRLTKRAAGSSRDGALEKSRKRRFTEDGPRGDGAAMGQSFDKRRKKVEGWKK</sequence>
<dbReference type="OMA" id="RHTKSER"/>
<accession>A0A0U1M7G5</accession>
<gene>
    <name evidence="2" type="ORF">PISL3812_08624</name>
</gene>
<dbReference type="GO" id="GO:0000462">
    <property type="term" value="P:maturation of SSU-rRNA from tricistronic rRNA transcript (SSU-rRNA, 5.8S rRNA, LSU-rRNA)"/>
    <property type="evidence" value="ECO:0007669"/>
    <property type="project" value="TreeGrafter"/>
</dbReference>
<feature type="compositionally biased region" description="Basic and acidic residues" evidence="1">
    <location>
        <begin position="232"/>
        <end position="242"/>
    </location>
</feature>
<feature type="compositionally biased region" description="Acidic residues" evidence="1">
    <location>
        <begin position="152"/>
        <end position="181"/>
    </location>
</feature>
<dbReference type="PANTHER" id="PTHR13237:SF9">
    <property type="entry name" value="NEUROGUIDIN"/>
    <property type="match status" value="1"/>
</dbReference>
<dbReference type="STRING" id="28573.A0A0U1M7G5"/>
<dbReference type="PANTHER" id="PTHR13237">
    <property type="entry name" value="SOMETHING ABOUT SILENCING PROTEIN 10-RELATED"/>
    <property type="match status" value="1"/>
</dbReference>
<dbReference type="Proteomes" id="UP000054383">
    <property type="component" value="Unassembled WGS sequence"/>
</dbReference>
<feature type="compositionally biased region" description="Basic and acidic residues" evidence="1">
    <location>
        <begin position="196"/>
        <end position="213"/>
    </location>
</feature>
<proteinExistence type="predicted"/>